<comment type="caution">
    <text evidence="2">The sequence shown here is derived from an EMBL/GenBank/DDBJ whole genome shotgun (WGS) entry which is preliminary data.</text>
</comment>
<sequence length="143" mass="15704">MECCRHGQLQCNAFSNFLQKPSENEGHKTICCLCCASGPITGHIKVERMGYVPGQVIPVDGDVMNNANKTMKEVKVHLIQEVRYITQSKTKVCHVRAAENMLGQLGGNKPMLLHGTRILVPPLPPSGLLGCNIIDINYYAEVS</sequence>
<dbReference type="SUPFAM" id="SSF81296">
    <property type="entry name" value="E set domains"/>
    <property type="match status" value="1"/>
</dbReference>
<evidence type="ECO:0000313" key="2">
    <source>
        <dbReference type="EMBL" id="KAK3097647.1"/>
    </source>
</evidence>
<proteinExistence type="predicted"/>
<dbReference type="Proteomes" id="UP001186944">
    <property type="component" value="Unassembled WGS sequence"/>
</dbReference>
<reference evidence="2" key="1">
    <citation type="submission" date="2019-08" db="EMBL/GenBank/DDBJ databases">
        <title>The improved chromosome-level genome for the pearl oyster Pinctada fucata martensii using PacBio sequencing and Hi-C.</title>
        <authorList>
            <person name="Zheng Z."/>
        </authorList>
    </citation>
    <scope>NUCLEOTIDE SEQUENCE</scope>
    <source>
        <strain evidence="2">ZZ-2019</strain>
        <tissue evidence="2">Adductor muscle</tissue>
    </source>
</reference>
<gene>
    <name evidence="2" type="ORF">FSP39_011706</name>
</gene>
<feature type="domain" description="Arrestin C-terminal-like" evidence="1">
    <location>
        <begin position="36"/>
        <end position="143"/>
    </location>
</feature>
<accession>A0AA89C0J5</accession>
<dbReference type="InterPro" id="IPR050357">
    <property type="entry name" value="Arrestin_domain-protein"/>
</dbReference>
<dbReference type="EMBL" id="VSWD01000007">
    <property type="protein sequence ID" value="KAK3097647.1"/>
    <property type="molecule type" value="Genomic_DNA"/>
</dbReference>
<evidence type="ECO:0000259" key="1">
    <source>
        <dbReference type="SMART" id="SM01017"/>
    </source>
</evidence>
<dbReference type="PANTHER" id="PTHR11188">
    <property type="entry name" value="ARRESTIN DOMAIN CONTAINING PROTEIN"/>
    <property type="match status" value="1"/>
</dbReference>
<dbReference type="GO" id="GO:0015031">
    <property type="term" value="P:protein transport"/>
    <property type="evidence" value="ECO:0007669"/>
    <property type="project" value="TreeGrafter"/>
</dbReference>
<dbReference type="InterPro" id="IPR014756">
    <property type="entry name" value="Ig_E-set"/>
</dbReference>
<protein>
    <recommendedName>
        <fullName evidence="1">Arrestin C-terminal-like domain-containing protein</fullName>
    </recommendedName>
</protein>
<evidence type="ECO:0000313" key="3">
    <source>
        <dbReference type="Proteomes" id="UP001186944"/>
    </source>
</evidence>
<dbReference type="GO" id="GO:0005737">
    <property type="term" value="C:cytoplasm"/>
    <property type="evidence" value="ECO:0007669"/>
    <property type="project" value="TreeGrafter"/>
</dbReference>
<name>A0AA89C0J5_PINIB</name>
<dbReference type="PANTHER" id="PTHR11188:SF176">
    <property type="entry name" value="ARRESTIN DOMAIN-CONTAINING PROTEIN 1"/>
    <property type="match status" value="1"/>
</dbReference>
<dbReference type="SMART" id="SM01017">
    <property type="entry name" value="Arrestin_C"/>
    <property type="match status" value="1"/>
</dbReference>
<dbReference type="InterPro" id="IPR014752">
    <property type="entry name" value="Arrestin-like_C"/>
</dbReference>
<dbReference type="InterPro" id="IPR011022">
    <property type="entry name" value="Arrestin_C-like"/>
</dbReference>
<dbReference type="Gene3D" id="2.60.40.640">
    <property type="match status" value="1"/>
</dbReference>
<dbReference type="Pfam" id="PF02752">
    <property type="entry name" value="Arrestin_C"/>
    <property type="match status" value="1"/>
</dbReference>
<dbReference type="AlphaFoldDB" id="A0AA89C0J5"/>
<keyword evidence="3" id="KW-1185">Reference proteome</keyword>
<organism evidence="2 3">
    <name type="scientific">Pinctada imbricata</name>
    <name type="common">Atlantic pearl-oyster</name>
    <name type="synonym">Pinctada martensii</name>
    <dbReference type="NCBI Taxonomy" id="66713"/>
    <lineage>
        <taxon>Eukaryota</taxon>
        <taxon>Metazoa</taxon>
        <taxon>Spiralia</taxon>
        <taxon>Lophotrochozoa</taxon>
        <taxon>Mollusca</taxon>
        <taxon>Bivalvia</taxon>
        <taxon>Autobranchia</taxon>
        <taxon>Pteriomorphia</taxon>
        <taxon>Pterioida</taxon>
        <taxon>Pterioidea</taxon>
        <taxon>Pteriidae</taxon>
        <taxon>Pinctada</taxon>
    </lineage>
</organism>